<dbReference type="Proteomes" id="UP000008183">
    <property type="component" value="Chromosome"/>
</dbReference>
<dbReference type="EnsemblBacteria" id="AAD36738">
    <property type="protein sequence ID" value="AAD36738"/>
    <property type="gene ID" value="TM_1671"/>
</dbReference>
<protein>
    <submittedName>
        <fullName evidence="1">Uncharacterized protein</fullName>
    </submittedName>
</protein>
<sequence>MPKGIPVFVLTGIFLFSSDSSKNTLLFQAKF</sequence>
<accession>Q9X1Z9</accession>
<dbReference type="InParanoid" id="Q9X1Z9"/>
<dbReference type="KEGG" id="tma:TM1671"/>
<proteinExistence type="predicted"/>
<dbReference type="DNASU" id="897904"/>
<keyword evidence="2" id="KW-1185">Reference proteome</keyword>
<evidence type="ECO:0000313" key="1">
    <source>
        <dbReference type="EMBL" id="AAD36738.1"/>
    </source>
</evidence>
<name>Q9X1Z9_THEMA</name>
<evidence type="ECO:0000313" key="2">
    <source>
        <dbReference type="Proteomes" id="UP000008183"/>
    </source>
</evidence>
<dbReference type="AlphaFoldDB" id="Q9X1Z9"/>
<dbReference type="EMBL" id="AE000512">
    <property type="protein sequence ID" value="AAD36738.1"/>
    <property type="molecule type" value="Genomic_DNA"/>
</dbReference>
<dbReference type="PIR" id="E72225">
    <property type="entry name" value="E72225"/>
</dbReference>
<gene>
    <name evidence="1" type="ordered locus">TM_1671</name>
</gene>
<reference evidence="1 2" key="1">
    <citation type="journal article" date="1999" name="Nature">
        <title>Evidence for lateral gene transfer between Archaea and Bacteria from genome sequence of Thermotoga maritima.</title>
        <authorList>
            <person name="Nelson K.E."/>
            <person name="Clayton R.A."/>
            <person name="Gill S.R."/>
            <person name="Gwinn M.L."/>
            <person name="Dodson R.J."/>
            <person name="Haft D.H."/>
            <person name="Hickey E.K."/>
            <person name="Peterson J.D."/>
            <person name="Nelson W.C."/>
            <person name="Ketchum K.A."/>
            <person name="McDonald L."/>
            <person name="Utterback T.R."/>
            <person name="Malek J.A."/>
            <person name="Linher K.D."/>
            <person name="Garrett M.M."/>
            <person name="Stewart A.M."/>
            <person name="Cotton M.D."/>
            <person name="Pratt M.S."/>
            <person name="Phillips C.A."/>
            <person name="Richardson D."/>
            <person name="Heidelberg J."/>
            <person name="Sutton G.G."/>
            <person name="Fleischmann R.D."/>
            <person name="White O."/>
            <person name="Salzberg S.L."/>
            <person name="Smith H.O."/>
            <person name="Venter J.C."/>
            <person name="Fraser C.M."/>
        </authorList>
    </citation>
    <scope>NUCLEOTIDE SEQUENCE [LARGE SCALE GENOMIC DNA]</scope>
    <source>
        <strain evidence="2">ATCC 43589 / DSM 3109 / JCM 10099 / NBRC 100826 / MSB8</strain>
    </source>
</reference>
<organism evidence="1 2">
    <name type="scientific">Thermotoga maritima (strain ATCC 43589 / DSM 3109 / JCM 10099 / NBRC 100826 / MSB8)</name>
    <dbReference type="NCBI Taxonomy" id="243274"/>
    <lineage>
        <taxon>Bacteria</taxon>
        <taxon>Thermotogati</taxon>
        <taxon>Thermotogota</taxon>
        <taxon>Thermotogae</taxon>
        <taxon>Thermotogales</taxon>
        <taxon>Thermotogaceae</taxon>
        <taxon>Thermotoga</taxon>
    </lineage>
</organism>